<reference evidence="3" key="1">
    <citation type="submission" date="2012-06" db="EMBL/GenBank/DDBJ databases">
        <title>Complete sequence of chromosome of Desulfomonile tiedjei DSM 6799.</title>
        <authorList>
            <person name="Lucas S."/>
            <person name="Copeland A."/>
            <person name="Lapidus A."/>
            <person name="Glavina del Rio T."/>
            <person name="Dalin E."/>
            <person name="Tice H."/>
            <person name="Bruce D."/>
            <person name="Goodwin L."/>
            <person name="Pitluck S."/>
            <person name="Peters L."/>
            <person name="Ovchinnikova G."/>
            <person name="Zeytun A."/>
            <person name="Lu M."/>
            <person name="Kyrpides N."/>
            <person name="Mavromatis K."/>
            <person name="Ivanova N."/>
            <person name="Brettin T."/>
            <person name="Detter J.C."/>
            <person name="Han C."/>
            <person name="Larimer F."/>
            <person name="Land M."/>
            <person name="Hauser L."/>
            <person name="Markowitz V."/>
            <person name="Cheng J.-F."/>
            <person name="Hugenholtz P."/>
            <person name="Woyke T."/>
            <person name="Wu D."/>
            <person name="Spring S."/>
            <person name="Schroeder M."/>
            <person name="Brambilla E."/>
            <person name="Klenk H.-P."/>
            <person name="Eisen J.A."/>
        </authorList>
    </citation>
    <scope>NUCLEOTIDE SEQUENCE [LARGE SCALE GENOMIC DNA]</scope>
    <source>
        <strain evidence="3">ATCC 49306 / DSM 6799 / DCB-1</strain>
    </source>
</reference>
<organism evidence="2 3">
    <name type="scientific">Desulfomonile tiedjei (strain ATCC 49306 / DSM 6799 / DCB-1)</name>
    <dbReference type="NCBI Taxonomy" id="706587"/>
    <lineage>
        <taxon>Bacteria</taxon>
        <taxon>Pseudomonadati</taxon>
        <taxon>Thermodesulfobacteriota</taxon>
        <taxon>Desulfomonilia</taxon>
        <taxon>Desulfomonilales</taxon>
        <taxon>Desulfomonilaceae</taxon>
        <taxon>Desulfomonile</taxon>
    </lineage>
</organism>
<feature type="compositionally biased region" description="Polar residues" evidence="1">
    <location>
        <begin position="42"/>
        <end position="57"/>
    </location>
</feature>
<dbReference type="EMBL" id="CP003360">
    <property type="protein sequence ID" value="AFM25104.1"/>
    <property type="molecule type" value="Genomic_DNA"/>
</dbReference>
<dbReference type="RefSeq" id="WP_014810247.1">
    <property type="nucleotide sequence ID" value="NC_018025.1"/>
</dbReference>
<evidence type="ECO:0000313" key="2">
    <source>
        <dbReference type="EMBL" id="AFM25104.1"/>
    </source>
</evidence>
<evidence type="ECO:0000256" key="1">
    <source>
        <dbReference type="SAM" id="MobiDB-lite"/>
    </source>
</evidence>
<evidence type="ECO:0000313" key="3">
    <source>
        <dbReference type="Proteomes" id="UP000006055"/>
    </source>
</evidence>
<dbReference type="KEGG" id="dti:Desti_2422"/>
<feature type="region of interest" description="Disordered" evidence="1">
    <location>
        <begin position="42"/>
        <end position="68"/>
    </location>
</feature>
<sequence length="100" mass="11160">MKIRIADKSINQLLKLYGTGLLAGLLLCFPLGFEAIAQTAHQTGPATRDQGVSHQMNQPPPSLGDRYDVSADRLDDIRELYLQARKEIEAKKDPKTLQKK</sequence>
<proteinExistence type="predicted"/>
<accession>I4C6B3</accession>
<name>I4C6B3_DESTA</name>
<protein>
    <submittedName>
        <fullName evidence="2">Uncharacterized protein</fullName>
    </submittedName>
</protein>
<keyword evidence="3" id="KW-1185">Reference proteome</keyword>
<gene>
    <name evidence="2" type="ordered locus">Desti_2422</name>
</gene>
<dbReference type="HOGENOM" id="CLU_2301308_0_0_7"/>
<dbReference type="AlphaFoldDB" id="I4C6B3"/>
<dbReference type="Proteomes" id="UP000006055">
    <property type="component" value="Chromosome"/>
</dbReference>